<keyword evidence="1" id="KW-0472">Membrane</keyword>
<sequence length="64" mass="6759">MRHILQALGPWGPVLFGFGFLAPLIATLLKDGGITPPLGLTPIQFGLILGPALGLSAKLRGRWI</sequence>
<organism evidence="2 3">
    <name type="scientific">Parvibaculum sedimenti</name>
    <dbReference type="NCBI Taxonomy" id="2608632"/>
    <lineage>
        <taxon>Bacteria</taxon>
        <taxon>Pseudomonadati</taxon>
        <taxon>Pseudomonadota</taxon>
        <taxon>Alphaproteobacteria</taxon>
        <taxon>Hyphomicrobiales</taxon>
        <taxon>Parvibaculaceae</taxon>
        <taxon>Parvibaculum</taxon>
    </lineage>
</organism>
<dbReference type="AlphaFoldDB" id="A0A6N6VI17"/>
<keyword evidence="1" id="KW-0812">Transmembrane</keyword>
<dbReference type="EMBL" id="WESC01000011">
    <property type="protein sequence ID" value="KAB7739371.1"/>
    <property type="molecule type" value="Genomic_DNA"/>
</dbReference>
<proteinExistence type="predicted"/>
<keyword evidence="3" id="KW-1185">Reference proteome</keyword>
<evidence type="ECO:0000256" key="1">
    <source>
        <dbReference type="SAM" id="Phobius"/>
    </source>
</evidence>
<reference evidence="2 3" key="1">
    <citation type="submission" date="2019-09" db="EMBL/GenBank/DDBJ databases">
        <title>Parvibaculum sedimenti sp. nov., isolated from sediment.</title>
        <authorList>
            <person name="Wang Y."/>
        </authorList>
    </citation>
    <scope>NUCLEOTIDE SEQUENCE [LARGE SCALE GENOMIC DNA]</scope>
    <source>
        <strain evidence="2 3">HXT-9</strain>
    </source>
</reference>
<feature type="transmembrane region" description="Helical" evidence="1">
    <location>
        <begin position="38"/>
        <end position="57"/>
    </location>
</feature>
<protein>
    <submittedName>
        <fullName evidence="2">Uncharacterized protein</fullName>
    </submittedName>
</protein>
<keyword evidence="1" id="KW-1133">Transmembrane helix</keyword>
<comment type="caution">
    <text evidence="2">The sequence shown here is derived from an EMBL/GenBank/DDBJ whole genome shotgun (WGS) entry which is preliminary data.</text>
</comment>
<feature type="transmembrane region" description="Helical" evidence="1">
    <location>
        <begin position="7"/>
        <end position="26"/>
    </location>
</feature>
<name>A0A6N6VI17_9HYPH</name>
<dbReference type="Proteomes" id="UP000468901">
    <property type="component" value="Unassembled WGS sequence"/>
</dbReference>
<evidence type="ECO:0000313" key="2">
    <source>
        <dbReference type="EMBL" id="KAB7739371.1"/>
    </source>
</evidence>
<evidence type="ECO:0000313" key="3">
    <source>
        <dbReference type="Proteomes" id="UP000468901"/>
    </source>
</evidence>
<accession>A0A6N6VI17</accession>
<gene>
    <name evidence="2" type="ORF">F2P47_12865</name>
</gene>